<comment type="caution">
    <text evidence="1">The sequence shown here is derived from an EMBL/GenBank/DDBJ whole genome shotgun (WGS) entry which is preliminary data.</text>
</comment>
<reference evidence="1" key="2">
    <citation type="journal article" date="2022" name="New Phytol.">
        <title>Evolutionary transition to the ectomycorrhizal habit in the genomes of a hyperdiverse lineage of mushroom-forming fungi.</title>
        <authorList>
            <person name="Looney B."/>
            <person name="Miyauchi S."/>
            <person name="Morin E."/>
            <person name="Drula E."/>
            <person name="Courty P.E."/>
            <person name="Kohler A."/>
            <person name="Kuo A."/>
            <person name="LaButti K."/>
            <person name="Pangilinan J."/>
            <person name="Lipzen A."/>
            <person name="Riley R."/>
            <person name="Andreopoulos W."/>
            <person name="He G."/>
            <person name="Johnson J."/>
            <person name="Nolan M."/>
            <person name="Tritt A."/>
            <person name="Barry K.W."/>
            <person name="Grigoriev I.V."/>
            <person name="Nagy L.G."/>
            <person name="Hibbett D."/>
            <person name="Henrissat B."/>
            <person name="Matheny P.B."/>
            <person name="Labbe J."/>
            <person name="Martin F.M."/>
        </authorList>
    </citation>
    <scope>NUCLEOTIDE SEQUENCE</scope>
    <source>
        <strain evidence="1">FP105234-sp</strain>
    </source>
</reference>
<evidence type="ECO:0000313" key="2">
    <source>
        <dbReference type="Proteomes" id="UP000814033"/>
    </source>
</evidence>
<evidence type="ECO:0000313" key="1">
    <source>
        <dbReference type="EMBL" id="KAI0047165.1"/>
    </source>
</evidence>
<organism evidence="1 2">
    <name type="scientific">Auriscalpium vulgare</name>
    <dbReference type="NCBI Taxonomy" id="40419"/>
    <lineage>
        <taxon>Eukaryota</taxon>
        <taxon>Fungi</taxon>
        <taxon>Dikarya</taxon>
        <taxon>Basidiomycota</taxon>
        <taxon>Agaricomycotina</taxon>
        <taxon>Agaricomycetes</taxon>
        <taxon>Russulales</taxon>
        <taxon>Auriscalpiaceae</taxon>
        <taxon>Auriscalpium</taxon>
    </lineage>
</organism>
<proteinExistence type="predicted"/>
<accession>A0ACB8RT02</accession>
<dbReference type="Proteomes" id="UP000814033">
    <property type="component" value="Unassembled WGS sequence"/>
</dbReference>
<name>A0ACB8RT02_9AGAM</name>
<reference evidence="1" key="1">
    <citation type="submission" date="2021-02" db="EMBL/GenBank/DDBJ databases">
        <authorList>
            <consortium name="DOE Joint Genome Institute"/>
            <person name="Ahrendt S."/>
            <person name="Looney B.P."/>
            <person name="Miyauchi S."/>
            <person name="Morin E."/>
            <person name="Drula E."/>
            <person name="Courty P.E."/>
            <person name="Chicoki N."/>
            <person name="Fauchery L."/>
            <person name="Kohler A."/>
            <person name="Kuo A."/>
            <person name="Labutti K."/>
            <person name="Pangilinan J."/>
            <person name="Lipzen A."/>
            <person name="Riley R."/>
            <person name="Andreopoulos W."/>
            <person name="He G."/>
            <person name="Johnson J."/>
            <person name="Barry K.W."/>
            <person name="Grigoriev I.V."/>
            <person name="Nagy L."/>
            <person name="Hibbett D."/>
            <person name="Henrissat B."/>
            <person name="Matheny P.B."/>
            <person name="Labbe J."/>
            <person name="Martin F."/>
        </authorList>
    </citation>
    <scope>NUCLEOTIDE SEQUENCE</scope>
    <source>
        <strain evidence="1">FP105234-sp</strain>
    </source>
</reference>
<protein>
    <submittedName>
        <fullName evidence="1">Uncharacterized protein</fullName>
    </submittedName>
</protein>
<gene>
    <name evidence="1" type="ORF">FA95DRAFT_1572723</name>
</gene>
<dbReference type="EMBL" id="MU275910">
    <property type="protein sequence ID" value="KAI0047165.1"/>
    <property type="molecule type" value="Genomic_DNA"/>
</dbReference>
<keyword evidence="2" id="KW-1185">Reference proteome</keyword>
<sequence length="169" mass="18993">MVDNISPAASAAYNTFAFFCVILPTVIIVGSVGLALRTPQQVADYPPHPLVLALVPYTVACTMLYTAFAPTYMPMPWGVRFLPLMSIWYGTARVVIYFIANTPSYIWPSNVFVIYLLLFLYTGVTGRAWYALTAKYARPRPLVTLRTALVDRRSAKFQQYNGSRHVRTV</sequence>